<comment type="caution">
    <text evidence="5">The sequence shown here is derived from an EMBL/GenBank/DDBJ whole genome shotgun (WGS) entry which is preliminary data.</text>
</comment>
<protein>
    <submittedName>
        <fullName evidence="5">Outer membrane receptor protein involved in Fe transport</fullName>
    </submittedName>
</protein>
<evidence type="ECO:0000259" key="4">
    <source>
        <dbReference type="Pfam" id="PF14905"/>
    </source>
</evidence>
<organism evidence="5 6">
    <name type="scientific">Pedobacter cryoconitis</name>
    <dbReference type="NCBI Taxonomy" id="188932"/>
    <lineage>
        <taxon>Bacteria</taxon>
        <taxon>Pseudomonadati</taxon>
        <taxon>Bacteroidota</taxon>
        <taxon>Sphingobacteriia</taxon>
        <taxon>Sphingobacteriales</taxon>
        <taxon>Sphingobacteriaceae</taxon>
        <taxon>Pedobacter</taxon>
    </lineage>
</organism>
<dbReference type="PANTHER" id="PTHR40980:SF4">
    <property type="entry name" value="TONB-DEPENDENT RECEPTOR-LIKE BETA-BARREL DOMAIN-CONTAINING PROTEIN"/>
    <property type="match status" value="1"/>
</dbReference>
<dbReference type="InterPro" id="IPR036942">
    <property type="entry name" value="Beta-barrel_TonB_sf"/>
</dbReference>
<evidence type="ECO:0000256" key="1">
    <source>
        <dbReference type="ARBA" id="ARBA00004442"/>
    </source>
</evidence>
<dbReference type="PANTHER" id="PTHR40980">
    <property type="entry name" value="PLUG DOMAIN-CONTAINING PROTEIN"/>
    <property type="match status" value="1"/>
</dbReference>
<name>A0A7X0J0R9_9SPHI</name>
<comment type="subcellular location">
    <subcellularLocation>
        <location evidence="1">Cell outer membrane</location>
    </subcellularLocation>
</comment>
<evidence type="ECO:0000256" key="3">
    <source>
        <dbReference type="ARBA" id="ARBA00023237"/>
    </source>
</evidence>
<evidence type="ECO:0000313" key="5">
    <source>
        <dbReference type="EMBL" id="MBB6498985.1"/>
    </source>
</evidence>
<dbReference type="AlphaFoldDB" id="A0A7X0J0R9"/>
<dbReference type="RefSeq" id="WP_184623620.1">
    <property type="nucleotide sequence ID" value="NZ_JACHCC010000003.1"/>
</dbReference>
<dbReference type="SUPFAM" id="SSF49464">
    <property type="entry name" value="Carboxypeptidase regulatory domain-like"/>
    <property type="match status" value="1"/>
</dbReference>
<dbReference type="InterPro" id="IPR008969">
    <property type="entry name" value="CarboxyPept-like_regulatory"/>
</dbReference>
<accession>A0A7X0J0R9</accession>
<dbReference type="Gene3D" id="2.40.170.20">
    <property type="entry name" value="TonB-dependent receptor, beta-barrel domain"/>
    <property type="match status" value="1"/>
</dbReference>
<dbReference type="EMBL" id="JACHCC010000003">
    <property type="protein sequence ID" value="MBB6498985.1"/>
    <property type="molecule type" value="Genomic_DNA"/>
</dbReference>
<sequence>MTKKYIYIAILVFLSMNKIHAQVHVRGQVKDANDKPVELIEVLLQNKDSLLIKSELTNAEGRFIIIAEKGQYLLSIKQLGVILYSKKIDLNQNLDLSVIQVKEGQHQLKEVAVTFKKKIIERKIDRIIFNVENSISAAGGDAIDALKITPSIKVQNEAITMIGKNKMSIMIDDRLIELSGDDLINFLKTIRTDDIKSIEVITNPPAKYDAEGNSGLVNIKLKKAKPDSWNASLNSSYKQSTYATLSNGGSFSYQKKKLSFFTNLNYVNGSKKGLEQEEIAYSSQTWNNEFKRKAYTNIFSGRVGIDYKLSENWTIGAQYLGSLNKPRTVQDDHSIITHNGTQTIDSLINSKSNDLKKTNSSSVNFHSMVKLDSTGKNISFDLDYFNLDNHINRDFQTQNSYADFAPTPGGYQSATNSGFQDINIYSAKIDITDPLKWIKLSYGGKVYFSKTNYDNKYFDTSTGVPLFQTNQSNTFQYTENTQALYISGNKKITDKWEIKLGLRVENTQTKGNSITLNQINTNNYIQFFPTTYIQYTSNENNAFSLNFGRRLARPRYNELNPFKVYYNPYSYTQGNPFLSPSYTNNIEFQHVYKDILFTSLSFSKTTNGIGNPPFFNEETKVQYLLDLNYYTSNSYDISETYVFNHFKWWESENQANLFYKTTHITKDINLKGNRGLSAYFSTNNSFTLNKNKTVKGEVNFWYQAPGYEDIYKTESTSSLDLGVKFSLLDNSLQLAFIAQDIFKTNITKSKTTSSSIGYRFSDYNDSRYFRISMSYKFGSRKLNLKQRGFGNEEEKRRADQ</sequence>
<dbReference type="SUPFAM" id="SSF56935">
    <property type="entry name" value="Porins"/>
    <property type="match status" value="1"/>
</dbReference>
<evidence type="ECO:0000256" key="2">
    <source>
        <dbReference type="ARBA" id="ARBA00023136"/>
    </source>
</evidence>
<dbReference type="Gene3D" id="2.60.40.1120">
    <property type="entry name" value="Carboxypeptidase-like, regulatory domain"/>
    <property type="match status" value="1"/>
</dbReference>
<keyword evidence="2" id="KW-0472">Membrane</keyword>
<dbReference type="Proteomes" id="UP000521017">
    <property type="component" value="Unassembled WGS sequence"/>
</dbReference>
<evidence type="ECO:0000313" key="6">
    <source>
        <dbReference type="Proteomes" id="UP000521017"/>
    </source>
</evidence>
<keyword evidence="5" id="KW-0675">Receptor</keyword>
<dbReference type="GO" id="GO:0009279">
    <property type="term" value="C:cell outer membrane"/>
    <property type="evidence" value="ECO:0007669"/>
    <property type="project" value="UniProtKB-SubCell"/>
</dbReference>
<dbReference type="Pfam" id="PF14905">
    <property type="entry name" value="OMP_b-brl_3"/>
    <property type="match status" value="1"/>
</dbReference>
<gene>
    <name evidence="5" type="ORF">HDF25_001126</name>
</gene>
<feature type="domain" description="Outer membrane protein beta-barrel" evidence="4">
    <location>
        <begin position="370"/>
        <end position="775"/>
    </location>
</feature>
<dbReference type="InterPro" id="IPR041700">
    <property type="entry name" value="OMP_b-brl_3"/>
</dbReference>
<proteinExistence type="predicted"/>
<reference evidence="5 6" key="1">
    <citation type="submission" date="2020-08" db="EMBL/GenBank/DDBJ databases">
        <title>Genomic Encyclopedia of Type Strains, Phase IV (KMG-V): Genome sequencing to study the core and pangenomes of soil and plant-associated prokaryotes.</title>
        <authorList>
            <person name="Whitman W."/>
        </authorList>
    </citation>
    <scope>NUCLEOTIDE SEQUENCE [LARGE SCALE GENOMIC DNA]</scope>
    <source>
        <strain evidence="5 6">M2T3</strain>
    </source>
</reference>
<keyword evidence="3" id="KW-0998">Cell outer membrane</keyword>